<feature type="transmembrane region" description="Helical" evidence="4">
    <location>
        <begin position="21"/>
        <end position="43"/>
    </location>
</feature>
<dbReference type="InterPro" id="IPR003594">
    <property type="entry name" value="HATPase_dom"/>
</dbReference>
<keyword evidence="7" id="KW-1185">Reference proteome</keyword>
<dbReference type="InterPro" id="IPR036890">
    <property type="entry name" value="HATPase_C_sf"/>
</dbReference>
<name>A0ABV2T1H4_9BACT</name>
<accession>A0ABV2T1H4</accession>
<dbReference type="SUPFAM" id="SSF55874">
    <property type="entry name" value="ATPase domain of HSP90 chaperone/DNA topoisomerase II/histidine kinase"/>
    <property type="match status" value="1"/>
</dbReference>
<dbReference type="GO" id="GO:0016301">
    <property type="term" value="F:kinase activity"/>
    <property type="evidence" value="ECO:0007669"/>
    <property type="project" value="UniProtKB-KW"/>
</dbReference>
<dbReference type="Gene3D" id="1.10.287.130">
    <property type="match status" value="1"/>
</dbReference>
<evidence type="ECO:0000256" key="4">
    <source>
        <dbReference type="SAM" id="Phobius"/>
    </source>
</evidence>
<dbReference type="Proteomes" id="UP001549749">
    <property type="component" value="Unassembled WGS sequence"/>
</dbReference>
<dbReference type="SMART" id="SM00388">
    <property type="entry name" value="HisKA"/>
    <property type="match status" value="1"/>
</dbReference>
<keyword evidence="6" id="KW-0808">Transferase</keyword>
<feature type="transmembrane region" description="Helical" evidence="4">
    <location>
        <begin position="72"/>
        <end position="93"/>
    </location>
</feature>
<protein>
    <recommendedName>
        <fullName evidence="2">histidine kinase</fullName>
        <ecNumber evidence="2">2.7.13.3</ecNumber>
    </recommendedName>
</protein>
<dbReference type="SMART" id="SM00387">
    <property type="entry name" value="HATPase_c"/>
    <property type="match status" value="1"/>
</dbReference>
<dbReference type="SUPFAM" id="SSF47384">
    <property type="entry name" value="Homodimeric domain of signal transducing histidine kinase"/>
    <property type="match status" value="1"/>
</dbReference>
<keyword evidence="4" id="KW-1133">Transmembrane helix</keyword>
<dbReference type="InterPro" id="IPR036097">
    <property type="entry name" value="HisK_dim/P_sf"/>
</dbReference>
<dbReference type="PROSITE" id="PS50109">
    <property type="entry name" value="HIS_KIN"/>
    <property type="match status" value="1"/>
</dbReference>
<feature type="transmembrane region" description="Helical" evidence="4">
    <location>
        <begin position="49"/>
        <end position="65"/>
    </location>
</feature>
<organism evidence="6 7">
    <name type="scientific">Chitinophaga defluvii</name>
    <dbReference type="NCBI Taxonomy" id="3163343"/>
    <lineage>
        <taxon>Bacteria</taxon>
        <taxon>Pseudomonadati</taxon>
        <taxon>Bacteroidota</taxon>
        <taxon>Chitinophagia</taxon>
        <taxon>Chitinophagales</taxon>
        <taxon>Chitinophagaceae</taxon>
        <taxon>Chitinophaga</taxon>
    </lineage>
</organism>
<evidence type="ECO:0000256" key="1">
    <source>
        <dbReference type="ARBA" id="ARBA00000085"/>
    </source>
</evidence>
<keyword evidence="4" id="KW-0472">Membrane</keyword>
<feature type="transmembrane region" description="Helical" evidence="4">
    <location>
        <begin position="122"/>
        <end position="141"/>
    </location>
</feature>
<dbReference type="CDD" id="cd00075">
    <property type="entry name" value="HATPase"/>
    <property type="match status" value="1"/>
</dbReference>
<gene>
    <name evidence="6" type="ORF">ABR189_03820</name>
</gene>
<dbReference type="Pfam" id="PF00512">
    <property type="entry name" value="HisKA"/>
    <property type="match status" value="1"/>
</dbReference>
<keyword evidence="3" id="KW-0597">Phosphoprotein</keyword>
<evidence type="ECO:0000313" key="6">
    <source>
        <dbReference type="EMBL" id="MET6996475.1"/>
    </source>
</evidence>
<dbReference type="Gene3D" id="3.30.565.10">
    <property type="entry name" value="Histidine kinase-like ATPase, C-terminal domain"/>
    <property type="match status" value="1"/>
</dbReference>
<keyword evidence="4" id="KW-0812">Transmembrane</keyword>
<proteinExistence type="predicted"/>
<feature type="transmembrane region" description="Helical" evidence="4">
    <location>
        <begin position="99"/>
        <end position="115"/>
    </location>
</feature>
<comment type="catalytic activity">
    <reaction evidence="1">
        <text>ATP + protein L-histidine = ADP + protein N-phospho-L-histidine.</text>
        <dbReference type="EC" id="2.7.13.3"/>
    </reaction>
</comment>
<evidence type="ECO:0000313" key="7">
    <source>
        <dbReference type="Proteomes" id="UP001549749"/>
    </source>
</evidence>
<dbReference type="InterPro" id="IPR005467">
    <property type="entry name" value="His_kinase_dom"/>
</dbReference>
<dbReference type="RefSeq" id="WP_354659117.1">
    <property type="nucleotide sequence ID" value="NZ_JBEXAC010000001.1"/>
</dbReference>
<dbReference type="InterPro" id="IPR003661">
    <property type="entry name" value="HisK_dim/P_dom"/>
</dbReference>
<dbReference type="EC" id="2.7.13.3" evidence="2"/>
<reference evidence="6 7" key="1">
    <citation type="submission" date="2024-06" db="EMBL/GenBank/DDBJ databases">
        <title>Chitinophaga defluvii sp. nov., isolated from municipal sewage.</title>
        <authorList>
            <person name="Zhang L."/>
        </authorList>
    </citation>
    <scope>NUCLEOTIDE SEQUENCE [LARGE SCALE GENOMIC DNA]</scope>
    <source>
        <strain evidence="6 7">H8</strain>
    </source>
</reference>
<evidence type="ECO:0000256" key="2">
    <source>
        <dbReference type="ARBA" id="ARBA00012438"/>
    </source>
</evidence>
<evidence type="ECO:0000259" key="5">
    <source>
        <dbReference type="PROSITE" id="PS50109"/>
    </source>
</evidence>
<dbReference type="EMBL" id="JBEXAC010000001">
    <property type="protein sequence ID" value="MET6996475.1"/>
    <property type="molecule type" value="Genomic_DNA"/>
</dbReference>
<dbReference type="PANTHER" id="PTHR43547:SF2">
    <property type="entry name" value="HYBRID SIGNAL TRANSDUCTION HISTIDINE KINASE C"/>
    <property type="match status" value="1"/>
</dbReference>
<sequence length="424" mass="48116">MRRTFYFLIGNPEQFTLEHRVFNAICVILLVVLGYNVPFNYLVGLKETSLIFMVFLTVFGMMYYWSRFKHKLTLAISIAAISASLLFAINYFFSSGIRGASLLSFTLTFFLIMVASPVRYYVWWLILNLVIVIGIIVAEYYNADLVVTMYGSRQELFVDMTSTYLINVAVIFIGTLYIKRAYNTEKKTVQEKTAALEKMNAEKSKLFSIISHDLRSPLHSIQGYLELMREAALDQEDKDRIELELLSMVNGTQEMLYNMLSWSKNQMDGVKVNIVPTNVARVIQPVVEVKKMLMLKKTIELEDDIDPSISVNADINMLQLIVRNIIGNAIKFTPSGGNIYIKAMRSENDCLIVVRDNGNGIEETNKPDIFSLKMQSTFGTNNEKGVGLGLFLCKEYTEAQGGKIWFESNKGIGSTFYISLPLAN</sequence>
<dbReference type="CDD" id="cd00082">
    <property type="entry name" value="HisKA"/>
    <property type="match status" value="1"/>
</dbReference>
<comment type="caution">
    <text evidence="6">The sequence shown here is derived from an EMBL/GenBank/DDBJ whole genome shotgun (WGS) entry which is preliminary data.</text>
</comment>
<dbReference type="InterPro" id="IPR004358">
    <property type="entry name" value="Sig_transdc_His_kin-like_C"/>
</dbReference>
<evidence type="ECO:0000256" key="3">
    <source>
        <dbReference type="ARBA" id="ARBA00022553"/>
    </source>
</evidence>
<feature type="transmembrane region" description="Helical" evidence="4">
    <location>
        <begin position="161"/>
        <end position="178"/>
    </location>
</feature>
<keyword evidence="6" id="KW-0418">Kinase</keyword>
<feature type="domain" description="Histidine kinase" evidence="5">
    <location>
        <begin position="209"/>
        <end position="424"/>
    </location>
</feature>
<dbReference type="PRINTS" id="PR00344">
    <property type="entry name" value="BCTRLSENSOR"/>
</dbReference>
<dbReference type="PANTHER" id="PTHR43547">
    <property type="entry name" value="TWO-COMPONENT HISTIDINE KINASE"/>
    <property type="match status" value="1"/>
</dbReference>
<dbReference type="Pfam" id="PF02518">
    <property type="entry name" value="HATPase_c"/>
    <property type="match status" value="1"/>
</dbReference>